<gene>
    <name evidence="1" type="ORF">GCM10017056_11000</name>
</gene>
<proteinExistence type="predicted"/>
<sequence>MPDFESLSEAVAAGCPGTHEQHLAAFGHSEYQRKFSEIIDRDNLQAVDDAEALFNELLPGWNWGRAFKGVFWASRGRVEHRASHEIPAYAFLLLILKAVKARHA</sequence>
<dbReference type="AlphaFoldDB" id="A0A8J3M4Z1"/>
<reference evidence="1" key="1">
    <citation type="journal article" date="2014" name="Int. J. Syst. Evol. Microbiol.">
        <title>Complete genome sequence of Corynebacterium casei LMG S-19264T (=DSM 44701T), isolated from a smear-ripened cheese.</title>
        <authorList>
            <consortium name="US DOE Joint Genome Institute (JGI-PGF)"/>
            <person name="Walter F."/>
            <person name="Albersmeier A."/>
            <person name="Kalinowski J."/>
            <person name="Ruckert C."/>
        </authorList>
    </citation>
    <scope>NUCLEOTIDE SEQUENCE</scope>
    <source>
        <strain evidence="1">KCTC 42650</strain>
    </source>
</reference>
<accession>A0A8J3M4Z1</accession>
<evidence type="ECO:0000313" key="1">
    <source>
        <dbReference type="EMBL" id="GHF41190.1"/>
    </source>
</evidence>
<evidence type="ECO:0000313" key="2">
    <source>
        <dbReference type="Proteomes" id="UP000626220"/>
    </source>
</evidence>
<dbReference type="EMBL" id="BNCJ01000002">
    <property type="protein sequence ID" value="GHF41190.1"/>
    <property type="molecule type" value="Genomic_DNA"/>
</dbReference>
<name>A0A8J3M4Z1_9RHOB</name>
<comment type="caution">
    <text evidence="1">The sequence shown here is derived from an EMBL/GenBank/DDBJ whole genome shotgun (WGS) entry which is preliminary data.</text>
</comment>
<keyword evidence="2" id="KW-1185">Reference proteome</keyword>
<dbReference type="Proteomes" id="UP000626220">
    <property type="component" value="Unassembled WGS sequence"/>
</dbReference>
<dbReference type="RefSeq" id="WP_189679031.1">
    <property type="nucleotide sequence ID" value="NZ_BNCJ01000002.1"/>
</dbReference>
<organism evidence="1 2">
    <name type="scientific">Seohaeicola zhoushanensis</name>
    <dbReference type="NCBI Taxonomy" id="1569283"/>
    <lineage>
        <taxon>Bacteria</taxon>
        <taxon>Pseudomonadati</taxon>
        <taxon>Pseudomonadota</taxon>
        <taxon>Alphaproteobacteria</taxon>
        <taxon>Rhodobacterales</taxon>
        <taxon>Roseobacteraceae</taxon>
        <taxon>Seohaeicola</taxon>
    </lineage>
</organism>
<protein>
    <submittedName>
        <fullName evidence="1">Uncharacterized protein</fullName>
    </submittedName>
</protein>
<reference evidence="1" key="2">
    <citation type="submission" date="2020-09" db="EMBL/GenBank/DDBJ databases">
        <authorList>
            <person name="Sun Q."/>
            <person name="Kim S."/>
        </authorList>
    </citation>
    <scope>NUCLEOTIDE SEQUENCE</scope>
    <source>
        <strain evidence="1">KCTC 42650</strain>
    </source>
</reference>